<evidence type="ECO:0000256" key="1">
    <source>
        <dbReference type="SAM" id="MobiDB-lite"/>
    </source>
</evidence>
<feature type="region of interest" description="Disordered" evidence="1">
    <location>
        <begin position="23"/>
        <end position="72"/>
    </location>
</feature>
<dbReference type="Proteomes" id="UP000324832">
    <property type="component" value="Unassembled WGS sequence"/>
</dbReference>
<evidence type="ECO:0000313" key="4">
    <source>
        <dbReference type="Proteomes" id="UP000324832"/>
    </source>
</evidence>
<organism evidence="3 4">
    <name type="scientific">Leptidea sinapis</name>
    <dbReference type="NCBI Taxonomy" id="189913"/>
    <lineage>
        <taxon>Eukaryota</taxon>
        <taxon>Metazoa</taxon>
        <taxon>Ecdysozoa</taxon>
        <taxon>Arthropoda</taxon>
        <taxon>Hexapoda</taxon>
        <taxon>Insecta</taxon>
        <taxon>Pterygota</taxon>
        <taxon>Neoptera</taxon>
        <taxon>Endopterygota</taxon>
        <taxon>Lepidoptera</taxon>
        <taxon>Glossata</taxon>
        <taxon>Ditrysia</taxon>
        <taxon>Papilionoidea</taxon>
        <taxon>Pieridae</taxon>
        <taxon>Dismorphiinae</taxon>
        <taxon>Leptidea</taxon>
    </lineage>
</organism>
<proteinExistence type="predicted"/>
<dbReference type="EMBL" id="FZQP02002482">
    <property type="protein sequence ID" value="VVC95896.1"/>
    <property type="molecule type" value="Genomic_DNA"/>
</dbReference>
<reference evidence="3 4" key="1">
    <citation type="submission" date="2017-07" db="EMBL/GenBank/DDBJ databases">
        <authorList>
            <person name="Talla V."/>
            <person name="Backstrom N."/>
        </authorList>
    </citation>
    <scope>NUCLEOTIDE SEQUENCE [LARGE SCALE GENOMIC DNA]</scope>
</reference>
<dbReference type="AlphaFoldDB" id="A0A5E4QEJ5"/>
<keyword evidence="2" id="KW-0732">Signal</keyword>
<evidence type="ECO:0000256" key="2">
    <source>
        <dbReference type="SAM" id="SignalP"/>
    </source>
</evidence>
<keyword evidence="4" id="KW-1185">Reference proteome</keyword>
<protein>
    <submittedName>
        <fullName evidence="3">Uncharacterized protein</fullName>
    </submittedName>
</protein>
<evidence type="ECO:0000313" key="3">
    <source>
        <dbReference type="EMBL" id="VVC95896.1"/>
    </source>
</evidence>
<gene>
    <name evidence="3" type="ORF">LSINAPIS_LOCUS7515</name>
</gene>
<accession>A0A5E4QEJ5</accession>
<feature type="chain" id="PRO_5023013187" evidence="2">
    <location>
        <begin position="24"/>
        <end position="72"/>
    </location>
</feature>
<sequence>MKYLHIFIIVLVLSMCFAAPGEGDKGGFKGCKGDKDSSSDSSDSKSSESSSSEEHPKGKGDGGHSNDKGKKY</sequence>
<name>A0A5E4QEJ5_9NEOP</name>
<feature type="signal peptide" evidence="2">
    <location>
        <begin position="1"/>
        <end position="23"/>
    </location>
</feature>